<sequence length="90" mass="10774">MKDNEIIEGDFNGRKLSEEGVRVKGKFIELLKLFLAIERYEEYWNEHMINIPVHYLPFLHTLHHSEIIKDSYDNNIKAFNKVREMILNGK</sequence>
<accession>A0A8J8CG02</accession>
<name>A0A8J8CG02_9ARCH</name>
<organism evidence="2 3">
    <name type="scientific">Candidatus Altarchaeum hamiconexum</name>
    <dbReference type="NCBI Taxonomy" id="1803513"/>
    <lineage>
        <taxon>Archaea</taxon>
        <taxon>Candidatus Altarchaeota</taxon>
        <taxon>Candidatus Altiarchaeia</taxon>
        <taxon>Candidatus Altarchaeales</taxon>
        <taxon>Candidatus Altarchaeaceae</taxon>
        <taxon>Candidatus Altarchaeum</taxon>
    </lineage>
</organism>
<comment type="caution">
    <text evidence="2">The sequence shown here is derived from an EMBL/GenBank/DDBJ whole genome shotgun (WGS) entry which is preliminary data.</text>
</comment>
<dbReference type="EMBL" id="JAACVF010000080">
    <property type="protein sequence ID" value="NCN65070.1"/>
    <property type="molecule type" value="Genomic_DNA"/>
</dbReference>
<gene>
    <name evidence="2" type="ORF">GW779_03800</name>
    <name evidence="1" type="ORF">GW910_03220</name>
</gene>
<evidence type="ECO:0000313" key="1">
    <source>
        <dbReference type="EMBL" id="NCN65070.1"/>
    </source>
</evidence>
<dbReference type="Proteomes" id="UP000738826">
    <property type="component" value="Unassembled WGS sequence"/>
</dbReference>
<reference evidence="2" key="1">
    <citation type="submission" date="2019-11" db="EMBL/GenBank/DDBJ databases">
        <title>Lipid analysis of CO2-rich subsurface aquifers suggests an autotrophy-based deep biosphere with lysolipids enriched in CPR bacteria.</title>
        <authorList>
            <person name="Probst A.J."/>
            <person name="Elling F.J."/>
            <person name="Castelle C.J."/>
            <person name="Zhu Q."/>
            <person name="Elvert M."/>
            <person name="Birarda G."/>
            <person name="Holman H.-Y."/>
            <person name="Lane K.R."/>
            <person name="Ladd B."/>
            <person name="Ryan M.C."/>
            <person name="Woyke T."/>
            <person name="Hinrichs K.-U."/>
            <person name="Banfield J.F."/>
        </authorList>
    </citation>
    <scope>NUCLEOTIDE SEQUENCE</scope>
    <source>
        <strain evidence="1">CG_2015-01_33_1645</strain>
        <strain evidence="2">CG_2015-04_33_537</strain>
    </source>
</reference>
<protein>
    <submittedName>
        <fullName evidence="2">Uncharacterized protein</fullName>
    </submittedName>
</protein>
<evidence type="ECO:0000313" key="3">
    <source>
        <dbReference type="Proteomes" id="UP000738826"/>
    </source>
</evidence>
<evidence type="ECO:0000313" key="2">
    <source>
        <dbReference type="EMBL" id="NCS91519.1"/>
    </source>
</evidence>
<dbReference type="AlphaFoldDB" id="A0A8J8CG02"/>
<proteinExistence type="predicted"/>
<dbReference type="Proteomes" id="UP000768163">
    <property type="component" value="Unassembled WGS sequence"/>
</dbReference>
<dbReference type="EMBL" id="JAACQH010000075">
    <property type="protein sequence ID" value="NCS91519.1"/>
    <property type="molecule type" value="Genomic_DNA"/>
</dbReference>